<dbReference type="Pfam" id="PF00571">
    <property type="entry name" value="CBS"/>
    <property type="match status" value="2"/>
</dbReference>
<gene>
    <name evidence="11" type="primary">guaB</name>
    <name evidence="16" type="ORF">BZJ21_08350</name>
</gene>
<evidence type="ECO:0000256" key="1">
    <source>
        <dbReference type="ARBA" id="ARBA00001958"/>
    </source>
</evidence>
<feature type="binding site" evidence="11">
    <location>
        <begin position="248"/>
        <end position="250"/>
    </location>
    <ligand>
        <name>NAD(+)</name>
        <dbReference type="ChEBI" id="CHEBI:57540"/>
    </ligand>
</feature>
<comment type="subunit">
    <text evidence="11">Homotetramer.</text>
</comment>
<dbReference type="PIRSF" id="PIRSF000130">
    <property type="entry name" value="IMPDH"/>
    <property type="match status" value="1"/>
</dbReference>
<keyword evidence="4 11" id="KW-0332">GMP biosynthesis</keyword>
<feature type="active site" description="Thioimidate intermediate" evidence="11">
    <location>
        <position position="305"/>
    </location>
</feature>
<feature type="binding site" evidence="11">
    <location>
        <position position="469"/>
    </location>
    <ligand>
        <name>K(+)</name>
        <dbReference type="ChEBI" id="CHEBI:29103"/>
        <note>ligand shared between two tetrameric partners</note>
    </ligand>
</feature>
<feature type="binding site" description="in other chain" evidence="11">
    <location>
        <position position="300"/>
    </location>
    <ligand>
        <name>K(+)</name>
        <dbReference type="ChEBI" id="CHEBI:29103"/>
        <note>ligand shared between two tetrameric partners</note>
    </ligand>
</feature>
<dbReference type="RefSeq" id="WP_021022936.1">
    <property type="nucleotide sequence ID" value="NZ_MUFR01000019.1"/>
</dbReference>
<feature type="binding site" evidence="11">
    <location>
        <position position="303"/>
    </location>
    <ligand>
        <name>IMP</name>
        <dbReference type="ChEBI" id="CHEBI:58053"/>
    </ligand>
</feature>
<comment type="caution">
    <text evidence="16">The sequence shown here is derived from an EMBL/GenBank/DDBJ whole genome shotgun (WGS) entry which is preliminary data.</text>
</comment>
<feature type="binding site" evidence="11">
    <location>
        <begin position="361"/>
        <end position="362"/>
    </location>
    <ligand>
        <name>IMP</name>
        <dbReference type="ChEBI" id="CHEBI:58053"/>
    </ligand>
</feature>
<dbReference type="Pfam" id="PF00478">
    <property type="entry name" value="IMPDH"/>
    <property type="match status" value="1"/>
</dbReference>
<comment type="cofactor">
    <cofactor evidence="1 11">
        <name>K(+)</name>
        <dbReference type="ChEBI" id="CHEBI:29103"/>
    </cofactor>
</comment>
<feature type="binding site" evidence="11">
    <location>
        <begin position="338"/>
        <end position="340"/>
    </location>
    <ligand>
        <name>IMP</name>
        <dbReference type="ChEBI" id="CHEBI:58053"/>
    </ligand>
</feature>
<evidence type="ECO:0000256" key="2">
    <source>
        <dbReference type="ARBA" id="ARBA00005502"/>
    </source>
</evidence>
<dbReference type="SUPFAM" id="SSF51412">
    <property type="entry name" value="Inosine monophosphate dehydrogenase (IMPDH)"/>
    <property type="match status" value="1"/>
</dbReference>
<dbReference type="EC" id="1.1.1.205" evidence="11 14"/>
<evidence type="ECO:0000256" key="13">
    <source>
        <dbReference type="RuleBase" id="RU003927"/>
    </source>
</evidence>
<dbReference type="InterPro" id="IPR015875">
    <property type="entry name" value="IMP_DH/GMP_Rdtase_CS"/>
</dbReference>
<dbReference type="PROSITE" id="PS00487">
    <property type="entry name" value="IMP_DH_GMP_RED"/>
    <property type="match status" value="1"/>
</dbReference>
<dbReference type="InterPro" id="IPR013785">
    <property type="entry name" value="Aldolase_TIM"/>
</dbReference>
<comment type="function">
    <text evidence="11">Catalyzes the conversion of inosine 5'-phosphate (IMP) to xanthosine 5'-phosphate (XMP), the first committed and rate-limiting step in the de novo synthesis of guanine nucleotides, and therefore plays an important role in the regulation of cell growth.</text>
</comment>
<feature type="binding site" evidence="11">
    <location>
        <position position="470"/>
    </location>
    <ligand>
        <name>K(+)</name>
        <dbReference type="ChEBI" id="CHEBI:29103"/>
        <note>ligand shared between two tetrameric partners</note>
    </ligand>
</feature>
<evidence type="ECO:0000256" key="9">
    <source>
        <dbReference type="ARBA" id="ARBA00023122"/>
    </source>
</evidence>
<feature type="domain" description="CBS" evidence="15">
    <location>
        <begin position="153"/>
        <end position="214"/>
    </location>
</feature>
<dbReference type="HAMAP" id="MF_01964">
    <property type="entry name" value="IMPDH"/>
    <property type="match status" value="1"/>
</dbReference>
<dbReference type="InterPro" id="IPR005990">
    <property type="entry name" value="IMP_DH"/>
</dbReference>
<dbReference type="SMART" id="SM01240">
    <property type="entry name" value="IMPDH"/>
    <property type="match status" value="1"/>
</dbReference>
<evidence type="ECO:0000256" key="5">
    <source>
        <dbReference type="ARBA" id="ARBA00022755"/>
    </source>
</evidence>
<dbReference type="CDD" id="cd00381">
    <property type="entry name" value="IMPDH"/>
    <property type="match status" value="1"/>
</dbReference>
<keyword evidence="9 12" id="KW-0129">CBS domain</keyword>
<feature type="binding site" evidence="11">
    <location>
        <position position="415"/>
    </location>
    <ligand>
        <name>IMP</name>
        <dbReference type="ChEBI" id="CHEBI:58053"/>
    </ligand>
</feature>
<feature type="binding site" description="in other chain" evidence="11">
    <location>
        <position position="305"/>
    </location>
    <ligand>
        <name>K(+)</name>
        <dbReference type="ChEBI" id="CHEBI:29103"/>
        <note>ligand shared between two tetrameric partners</note>
    </ligand>
</feature>
<feature type="binding site" description="in other chain" evidence="11">
    <location>
        <position position="302"/>
    </location>
    <ligand>
        <name>K(+)</name>
        <dbReference type="ChEBI" id="CHEBI:29103"/>
        <note>ligand shared between two tetrameric partners</note>
    </ligand>
</feature>
<keyword evidence="8 11" id="KW-0520">NAD</keyword>
<sequence>MLRIAKEALTFDDVLLVPAHSNVLPNHADLRTQLTRSISLNIPVLSAAMDTVTEARLAIALAQEGGLGFIHKNMTIEQQAEQVRLVKIYEAGMVSNPVTVTPEMTIADVKALTERNGFAGYPVVNKQKELVGIITGRDVRFVSDLSKRVEDVMTPQSRLATVREGAEREQVQQLMQQHRVEKILVVNQDHHLSGMITAKDFQKAESKPNACKDEQGRLRVGGAVGAGAGNEERIAALVEAGIDVLLIDSSHGHSEGVLQRIRDARASYPHLQIVGGNVATAEGARALIDAGVDAVKVGIGPGSICTTRIVTGVGVPQITAISDAAAVAQEYGIPVIADGGIRFSGDLCKAIAAGASCVMVGSMLAGTEESPGEVELYQGRAYKSYRGMGSVGAMSKGSSDRYFQSDNAADKLVPEGIEGRVDYKGMMKEIIHQQMGGLRSSMGLTGSATIEEMRTNAQFVRVTGAGMKESHAHDVTITKEAPNYRLG</sequence>
<evidence type="ECO:0000256" key="4">
    <source>
        <dbReference type="ARBA" id="ARBA00022749"/>
    </source>
</evidence>
<keyword evidence="6 11" id="KW-0630">Potassium</keyword>
<keyword evidence="17" id="KW-1185">Reference proteome</keyword>
<dbReference type="CDD" id="cd04601">
    <property type="entry name" value="CBS_pair_IMPDH"/>
    <property type="match status" value="1"/>
</dbReference>
<evidence type="ECO:0000256" key="11">
    <source>
        <dbReference type="HAMAP-Rule" id="MF_01964"/>
    </source>
</evidence>
<evidence type="ECO:0000313" key="16">
    <source>
        <dbReference type="EMBL" id="OOF33960.1"/>
    </source>
</evidence>
<organism evidence="16 17">
    <name type="scientific">Salinivibrio costicola subsp. alcaliphilus</name>
    <dbReference type="NCBI Taxonomy" id="272773"/>
    <lineage>
        <taxon>Bacteria</taxon>
        <taxon>Pseudomonadati</taxon>
        <taxon>Pseudomonadota</taxon>
        <taxon>Gammaproteobacteria</taxon>
        <taxon>Vibrionales</taxon>
        <taxon>Vibrionaceae</taxon>
        <taxon>Salinivibrio</taxon>
    </lineage>
</organism>
<dbReference type="EMBL" id="MUFR01000019">
    <property type="protein sequence ID" value="OOF33960.1"/>
    <property type="molecule type" value="Genomic_DNA"/>
</dbReference>
<evidence type="ECO:0000256" key="10">
    <source>
        <dbReference type="ARBA" id="ARBA00048028"/>
    </source>
</evidence>
<dbReference type="Proteomes" id="UP000189431">
    <property type="component" value="Unassembled WGS sequence"/>
</dbReference>
<dbReference type="PANTHER" id="PTHR11911:SF111">
    <property type="entry name" value="INOSINE-5'-MONOPHOSPHATE DEHYDROGENASE"/>
    <property type="match status" value="1"/>
</dbReference>
<name>A0ABX3KQG8_SALCS</name>
<protein>
    <recommendedName>
        <fullName evidence="11 14">Inosine-5'-monophosphate dehydrogenase</fullName>
        <shortName evidence="11">IMP dehydrogenase</shortName>
        <shortName evidence="11">IMPD</shortName>
        <shortName evidence="11">IMPDH</shortName>
        <ecNumber evidence="11 14">1.1.1.205</ecNumber>
    </recommendedName>
</protein>
<comment type="activity regulation">
    <text evidence="11">Mycophenolic acid (MPA) is a non-competitive inhibitor that prevents formation of the closed enzyme conformation by binding to the same site as the amobile flap. In contrast, mizoribine monophosphate (MZP) is a competitive inhibitor that induces the closed conformation. MPA is a potent inhibitor of mammalian IMPDHs but a poor inhibitor of the bacterial enzymes. MZP is a more potent inhibitor of bacterial IMPDH.</text>
</comment>
<dbReference type="SUPFAM" id="SSF54631">
    <property type="entry name" value="CBS-domain pair"/>
    <property type="match status" value="1"/>
</dbReference>
<comment type="pathway">
    <text evidence="11 14">Purine metabolism; XMP biosynthesis via de novo pathway; XMP from IMP: step 1/1.</text>
</comment>
<dbReference type="SMART" id="SM00116">
    <property type="entry name" value="CBS"/>
    <property type="match status" value="2"/>
</dbReference>
<dbReference type="NCBIfam" id="TIGR01302">
    <property type="entry name" value="IMP_dehydrog"/>
    <property type="match status" value="1"/>
</dbReference>
<feature type="active site" description="Proton acceptor" evidence="11">
    <location>
        <position position="401"/>
    </location>
</feature>
<evidence type="ECO:0000256" key="7">
    <source>
        <dbReference type="ARBA" id="ARBA00023002"/>
    </source>
</evidence>
<dbReference type="InterPro" id="IPR046342">
    <property type="entry name" value="CBS_dom_sf"/>
</dbReference>
<dbReference type="InterPro" id="IPR000644">
    <property type="entry name" value="CBS_dom"/>
</dbReference>
<feature type="domain" description="CBS" evidence="15">
    <location>
        <begin position="93"/>
        <end position="152"/>
    </location>
</feature>
<evidence type="ECO:0000259" key="15">
    <source>
        <dbReference type="PROSITE" id="PS51371"/>
    </source>
</evidence>
<feature type="binding site" evidence="11">
    <location>
        <begin position="298"/>
        <end position="300"/>
    </location>
    <ligand>
        <name>NAD(+)</name>
        <dbReference type="ChEBI" id="CHEBI:57540"/>
    </ligand>
</feature>
<comment type="similarity">
    <text evidence="2 11 13">Belongs to the IMPDH/GMPR family.</text>
</comment>
<keyword evidence="5 11" id="KW-0658">Purine biosynthesis</keyword>
<comment type="catalytic activity">
    <reaction evidence="10 11 14">
        <text>IMP + NAD(+) + H2O = XMP + NADH + H(+)</text>
        <dbReference type="Rhea" id="RHEA:11708"/>
        <dbReference type="ChEBI" id="CHEBI:15377"/>
        <dbReference type="ChEBI" id="CHEBI:15378"/>
        <dbReference type="ChEBI" id="CHEBI:57464"/>
        <dbReference type="ChEBI" id="CHEBI:57540"/>
        <dbReference type="ChEBI" id="CHEBI:57945"/>
        <dbReference type="ChEBI" id="CHEBI:58053"/>
        <dbReference type="EC" id="1.1.1.205"/>
    </reaction>
</comment>
<evidence type="ECO:0000256" key="3">
    <source>
        <dbReference type="ARBA" id="ARBA00022723"/>
    </source>
</evidence>
<keyword evidence="7 11" id="KW-0560">Oxidoreductase</keyword>
<evidence type="ECO:0000313" key="17">
    <source>
        <dbReference type="Proteomes" id="UP000189431"/>
    </source>
</evidence>
<evidence type="ECO:0000256" key="12">
    <source>
        <dbReference type="PROSITE-ProRule" id="PRU00703"/>
    </source>
</evidence>
<reference evidence="17" key="1">
    <citation type="submission" date="2017-01" db="EMBL/GenBank/DDBJ databases">
        <title>Draft genome of the species Salinivibrio costicola subsp. alcaliphilus.</title>
        <authorList>
            <person name="Lopez-Hermoso C."/>
            <person name="De La Haba R."/>
            <person name="Sanchez-Porro C."/>
            <person name="Ventosa A."/>
        </authorList>
    </citation>
    <scope>NUCLEOTIDE SEQUENCE [LARGE SCALE GENOMIC DNA]</scope>
    <source>
        <strain evidence="17">CBH448</strain>
    </source>
</reference>
<evidence type="ECO:0000256" key="8">
    <source>
        <dbReference type="ARBA" id="ARBA00023027"/>
    </source>
</evidence>
<dbReference type="InterPro" id="IPR001093">
    <property type="entry name" value="IMP_DH_GMPRt"/>
</dbReference>
<dbReference type="PROSITE" id="PS51371">
    <property type="entry name" value="CBS"/>
    <property type="match status" value="2"/>
</dbReference>
<feature type="binding site" evidence="11">
    <location>
        <begin position="385"/>
        <end position="389"/>
    </location>
    <ligand>
        <name>IMP</name>
        <dbReference type="ChEBI" id="CHEBI:58053"/>
    </ligand>
</feature>
<keyword evidence="3 11" id="KW-0479">Metal-binding</keyword>
<evidence type="ECO:0000256" key="14">
    <source>
        <dbReference type="RuleBase" id="RU003928"/>
    </source>
</evidence>
<dbReference type="PANTHER" id="PTHR11911">
    <property type="entry name" value="INOSINE-5-MONOPHOSPHATE DEHYDROGENASE RELATED"/>
    <property type="match status" value="1"/>
</dbReference>
<accession>A0ABX3KQG8</accession>
<feature type="binding site" evidence="11">
    <location>
        <position position="471"/>
    </location>
    <ligand>
        <name>K(+)</name>
        <dbReference type="ChEBI" id="CHEBI:29103"/>
        <note>ligand shared between two tetrameric partners</note>
    </ligand>
</feature>
<proteinExistence type="inferred from homology"/>
<dbReference type="Gene3D" id="3.20.20.70">
    <property type="entry name" value="Aldolase class I"/>
    <property type="match status" value="1"/>
</dbReference>
<evidence type="ECO:0000256" key="6">
    <source>
        <dbReference type="ARBA" id="ARBA00022958"/>
    </source>
</evidence>